<dbReference type="RefSeq" id="WP_191147883.1">
    <property type="nucleotide sequence ID" value="NZ_CP061274.1"/>
</dbReference>
<dbReference type="EMBL" id="CP061274">
    <property type="protein sequence ID" value="QOD43947.1"/>
    <property type="molecule type" value="Genomic_DNA"/>
</dbReference>
<evidence type="ECO:0000256" key="7">
    <source>
        <dbReference type="SAM" id="SignalP"/>
    </source>
</evidence>
<feature type="transmembrane region" description="Helical" evidence="6">
    <location>
        <begin position="407"/>
        <end position="429"/>
    </location>
</feature>
<evidence type="ECO:0000256" key="6">
    <source>
        <dbReference type="SAM" id="Phobius"/>
    </source>
</evidence>
<keyword evidence="2" id="KW-0964">Secreted</keyword>
<dbReference type="AlphaFoldDB" id="A0A7L7Z2N1"/>
<feature type="domain" description="Gram-positive cocci surface proteins LPxTG" evidence="8">
    <location>
        <begin position="399"/>
        <end position="437"/>
    </location>
</feature>
<feature type="compositionally biased region" description="Low complexity" evidence="5">
    <location>
        <begin position="50"/>
        <end position="84"/>
    </location>
</feature>
<evidence type="ECO:0000256" key="4">
    <source>
        <dbReference type="ARBA" id="ARBA00023088"/>
    </source>
</evidence>
<feature type="signal peptide" evidence="7">
    <location>
        <begin position="1"/>
        <end position="40"/>
    </location>
</feature>
<evidence type="ECO:0000313" key="9">
    <source>
        <dbReference type="EMBL" id="QOD43947.1"/>
    </source>
</evidence>
<sequence>MTRPTPAAGRGRSFRRAAAGACLSASLVILPLAMAPAAHAETLPAPVAEATPAAEPTPAVEAPVETPAATPTPAVEAPAEDAAPTPAPTEEPTPAVDAPAETTPAPTPSTGAPTPGAPATGLPSLEPTAPVVELPFTWTTPDRGVALPINEAVPFAGTGTAGSIVTASYFNAVGVKSIAGIGIVGADGAYAFPASFTELLQDSKTASVTLTQVGLDLTVKGEIRGLVRFAEAPVGPFVRAEASFSTISPITVTEATSILGGLKVNATGYLRYEAVEVTVTAPDGRVIQLSDANGGVGVGTRSLKDLVRADVDGTFAQPIILFGDIQPGTYQVSVAGLESGLTQGGTVELTGADAGGPVIPGLPTLPGTPTPAPTAPSIDPAGTAPKPIHKPAAHHDDTLPVTGTDGAAALGLGGLGALLALVGAGSLVARRRLRSAE</sequence>
<keyword evidence="1" id="KW-0134">Cell wall</keyword>
<organism evidence="9 10">
    <name type="scientific">Clavibacter zhangzhiyongii</name>
    <dbReference type="NCBI Taxonomy" id="2768071"/>
    <lineage>
        <taxon>Bacteria</taxon>
        <taxon>Bacillati</taxon>
        <taxon>Actinomycetota</taxon>
        <taxon>Actinomycetes</taxon>
        <taxon>Micrococcales</taxon>
        <taxon>Microbacteriaceae</taxon>
        <taxon>Clavibacter</taxon>
    </lineage>
</organism>
<evidence type="ECO:0000256" key="5">
    <source>
        <dbReference type="SAM" id="MobiDB-lite"/>
    </source>
</evidence>
<feature type="region of interest" description="Disordered" evidence="5">
    <location>
        <begin position="363"/>
        <end position="400"/>
    </location>
</feature>
<dbReference type="Proteomes" id="UP000516660">
    <property type="component" value="Chromosome"/>
</dbReference>
<reference evidence="9 10" key="1">
    <citation type="submission" date="2020-08" db="EMBL/GenBank/DDBJ databases">
        <title>Description of Clavibacter zhangzhiyonge sp. nov., a phytopathogenic actinobacterium isolated from barley seeds, causing leaf brown spot and decline.</title>
        <authorList>
            <person name="Tian Q."/>
            <person name="Chuan J."/>
            <person name="Zhao W."/>
            <person name="Li X."/>
        </authorList>
    </citation>
    <scope>NUCLEOTIDE SEQUENCE [LARGE SCALE GENOMIC DNA]</scope>
    <source>
        <strain evidence="9 10">DM1</strain>
    </source>
</reference>
<gene>
    <name evidence="9" type="ORF">H9X71_00815</name>
</gene>
<evidence type="ECO:0000256" key="2">
    <source>
        <dbReference type="ARBA" id="ARBA00022525"/>
    </source>
</evidence>
<evidence type="ECO:0000313" key="10">
    <source>
        <dbReference type="Proteomes" id="UP000516660"/>
    </source>
</evidence>
<dbReference type="InterPro" id="IPR019931">
    <property type="entry name" value="LPXTG_anchor"/>
</dbReference>
<protein>
    <submittedName>
        <fullName evidence="9">Sortase</fullName>
    </submittedName>
</protein>
<keyword evidence="6" id="KW-1133">Transmembrane helix</keyword>
<keyword evidence="6" id="KW-0812">Transmembrane</keyword>
<name>A0A7L7Z2N1_9MICO</name>
<keyword evidence="3 7" id="KW-0732">Signal</keyword>
<accession>A0A7L7Z2N1</accession>
<proteinExistence type="predicted"/>
<evidence type="ECO:0000256" key="1">
    <source>
        <dbReference type="ARBA" id="ARBA00022512"/>
    </source>
</evidence>
<keyword evidence="6" id="KW-0472">Membrane</keyword>
<feature type="chain" id="PRO_5032651926" evidence="7">
    <location>
        <begin position="41"/>
        <end position="437"/>
    </location>
</feature>
<feature type="region of interest" description="Disordered" evidence="5">
    <location>
        <begin position="50"/>
        <end position="127"/>
    </location>
</feature>
<keyword evidence="10" id="KW-1185">Reference proteome</keyword>
<evidence type="ECO:0000259" key="8">
    <source>
        <dbReference type="PROSITE" id="PS50847"/>
    </source>
</evidence>
<dbReference type="KEGG" id="czh:H9X71_00815"/>
<feature type="compositionally biased region" description="Low complexity" evidence="5">
    <location>
        <begin position="92"/>
        <end position="124"/>
    </location>
</feature>
<keyword evidence="4" id="KW-0572">Peptidoglycan-anchor</keyword>
<evidence type="ECO:0000256" key="3">
    <source>
        <dbReference type="ARBA" id="ARBA00022729"/>
    </source>
</evidence>
<dbReference type="PROSITE" id="PS50847">
    <property type="entry name" value="GRAM_POS_ANCHORING"/>
    <property type="match status" value="1"/>
</dbReference>